<evidence type="ECO:0000313" key="2">
    <source>
        <dbReference type="Proteomes" id="UP000199749"/>
    </source>
</evidence>
<reference evidence="1 2" key="1">
    <citation type="submission" date="2017-07" db="EMBL/GenBank/DDBJ databases">
        <title>Lactobacillus curvatus MRS6 whole genome.</title>
        <authorList>
            <person name="Jans C."/>
            <person name="Lagler S."/>
            <person name="Lacroix C."/>
            <person name="Meile L."/>
            <person name="Stevens M.J.A."/>
        </authorList>
    </citation>
    <scope>NUCLEOTIDE SEQUENCE [LARGE SCALE GENOMIC DNA]</scope>
    <source>
        <strain evidence="1 2">MRS6</strain>
    </source>
</reference>
<organism evidence="1 2">
    <name type="scientific">Latilactobacillus curvatus</name>
    <name type="common">Lactobacillus curvatus</name>
    <dbReference type="NCBI Taxonomy" id="28038"/>
    <lineage>
        <taxon>Bacteria</taxon>
        <taxon>Bacillati</taxon>
        <taxon>Bacillota</taxon>
        <taxon>Bacilli</taxon>
        <taxon>Lactobacillales</taxon>
        <taxon>Lactobacillaceae</taxon>
        <taxon>Latilactobacillus</taxon>
    </lineage>
</organism>
<dbReference type="EMBL" id="CP022474">
    <property type="protein sequence ID" value="ASN59840.1"/>
    <property type="molecule type" value="Genomic_DNA"/>
</dbReference>
<name>A0AAC9UR05_LATCU</name>
<sequence length="286" mass="31955">MGKTQFNFEIKCVVETNSGTLTYQYGKMANGIEIHFNVPFSDQPEKNISEITLYNINPDDFNRIQAGHTVKLFAGYAGDTGLLMSGTIYRPTVPTLEEADTAYVLKVLEGQDYSRLAKQNLTFAKGTYASDIVQSIVSKSGINLSYVSLKTNKKYDDGYTADDHPMESLSTVADDCHTSLFYLRGQLTLRYVYDGYGADIFELNYGTGLLQSPTRESRDDDWVDDDDDDGLGKFSWSVDSILNYHLTTFANVHVKTQYVNTSVMVINGEHSFDGDQPTTSFEGVQK</sequence>
<accession>A0AAC9UR05</accession>
<proteinExistence type="predicted"/>
<dbReference type="Proteomes" id="UP000199749">
    <property type="component" value="Chromosome"/>
</dbReference>
<dbReference type="NCBIfam" id="NF047561">
    <property type="entry name" value="orf58_phage_fam"/>
    <property type="match status" value="1"/>
</dbReference>
<evidence type="ECO:0000313" key="1">
    <source>
        <dbReference type="EMBL" id="ASN59840.1"/>
    </source>
</evidence>
<protein>
    <submittedName>
        <fullName evidence="1">Uncharacterized protein</fullName>
    </submittedName>
</protein>
<dbReference type="RefSeq" id="WP_089556550.1">
    <property type="nucleotide sequence ID" value="NZ_CP022474.1"/>
</dbReference>
<gene>
    <name evidence="1" type="ORF">CG419_04015</name>
</gene>
<dbReference type="AlphaFoldDB" id="A0AAC9UR05"/>